<dbReference type="EC" id="2.7.11.1" evidence="1"/>
<keyword evidence="2 10" id="KW-0723">Serine/threonine-protein kinase</keyword>
<dbReference type="Gene3D" id="1.10.510.10">
    <property type="entry name" value="Transferase(Phosphotransferase) domain 1"/>
    <property type="match status" value="1"/>
</dbReference>
<dbReference type="OrthoDB" id="3679634at2"/>
<evidence type="ECO:0000256" key="1">
    <source>
        <dbReference type="ARBA" id="ARBA00012513"/>
    </source>
</evidence>
<dbReference type="Gene3D" id="3.30.200.20">
    <property type="entry name" value="Phosphorylase Kinase, domain 1"/>
    <property type="match status" value="1"/>
</dbReference>
<evidence type="ECO:0000313" key="11">
    <source>
        <dbReference type="Proteomes" id="UP000272400"/>
    </source>
</evidence>
<evidence type="ECO:0000256" key="4">
    <source>
        <dbReference type="ARBA" id="ARBA00022741"/>
    </source>
</evidence>
<dbReference type="PROSITE" id="PS00108">
    <property type="entry name" value="PROTEIN_KINASE_ST"/>
    <property type="match status" value="1"/>
</dbReference>
<dbReference type="PROSITE" id="PS50011">
    <property type="entry name" value="PROTEIN_KINASE_DOM"/>
    <property type="match status" value="1"/>
</dbReference>
<dbReference type="PANTHER" id="PTHR43289">
    <property type="entry name" value="MITOGEN-ACTIVATED PROTEIN KINASE KINASE KINASE 20-RELATED"/>
    <property type="match status" value="1"/>
</dbReference>
<accession>A0A3N1D8Q9</accession>
<dbReference type="InterPro" id="IPR011009">
    <property type="entry name" value="Kinase-like_dom_sf"/>
</dbReference>
<evidence type="ECO:0000256" key="6">
    <source>
        <dbReference type="ARBA" id="ARBA00022840"/>
    </source>
</evidence>
<feature type="region of interest" description="Disordered" evidence="8">
    <location>
        <begin position="308"/>
        <end position="365"/>
    </location>
</feature>
<evidence type="ECO:0000313" key="10">
    <source>
        <dbReference type="EMBL" id="ROO89905.1"/>
    </source>
</evidence>
<keyword evidence="11" id="KW-1185">Reference proteome</keyword>
<dbReference type="AlphaFoldDB" id="A0A3N1D8Q9"/>
<evidence type="ECO:0000256" key="7">
    <source>
        <dbReference type="PROSITE-ProRule" id="PRU10141"/>
    </source>
</evidence>
<sequence length="537" mass="57983">MTQGEGRLLGARYRLDSVLGRGGMGTVWLAKDEVLGREVAVKEVIAPRGLEDHAREVLYKRMLREARAAARLSHPGIVVVHDVVEENGVPWIVMEYVRARTLQDSLDSSGPLPVDRVAEIGEQVLGALRAAHAAGILHRDVKPANVMLADDRVILTDFGVAQLEGDAALTQTGIVMGSPAYLSPERAQGLKPGPASDLWALGMLMYAACEGTPPFERPEVLSTLAAVMMEPLPEPSRAGPLVRVITGLLDKDPEARLDAATAAEMLHRAHAEARAVPVTPAPRFVPESQRSGDTYESLFRPIAPAVVTMPDPGRAARPAPPPPAPPSVPTPRNAETRPAYGEQSSYAERPAAPSPPTAGPRPAGGRTSWRVHLALAVAAVMLVAGVGYAFRDQILGTEQTQEALGYTLTLPEGWRQAHLDSKLKYATWEDPKTGAYVQLDLRDWSDGDAGVTPSDSFKGYGAKFEDYEQTGLRTFSLGGTAMAELRHRFSKGGKWMRAINRRFISNDRHVALFVVFPGKTWGKNKTTAQNILDSCAS</sequence>
<dbReference type="SMART" id="SM00220">
    <property type="entry name" value="S_TKc"/>
    <property type="match status" value="1"/>
</dbReference>
<dbReference type="CDD" id="cd14014">
    <property type="entry name" value="STKc_PknB_like"/>
    <property type="match status" value="1"/>
</dbReference>
<dbReference type="PANTHER" id="PTHR43289:SF6">
    <property type="entry name" value="SERINE_THREONINE-PROTEIN KINASE NEKL-3"/>
    <property type="match status" value="1"/>
</dbReference>
<feature type="domain" description="Protein kinase" evidence="9">
    <location>
        <begin position="13"/>
        <end position="270"/>
    </location>
</feature>
<dbReference type="InterPro" id="IPR000719">
    <property type="entry name" value="Prot_kinase_dom"/>
</dbReference>
<dbReference type="RefSeq" id="WP_123668928.1">
    <property type="nucleotide sequence ID" value="NZ_RJKE01000001.1"/>
</dbReference>
<reference evidence="10 11" key="1">
    <citation type="submission" date="2018-11" db="EMBL/GenBank/DDBJ databases">
        <title>Sequencing the genomes of 1000 actinobacteria strains.</title>
        <authorList>
            <person name="Klenk H.-P."/>
        </authorList>
    </citation>
    <scope>NUCLEOTIDE SEQUENCE [LARGE SCALE GENOMIC DNA]</scope>
    <source>
        <strain evidence="10 11">DSM 44254</strain>
    </source>
</reference>
<evidence type="ECO:0000259" key="9">
    <source>
        <dbReference type="PROSITE" id="PS50011"/>
    </source>
</evidence>
<evidence type="ECO:0000256" key="5">
    <source>
        <dbReference type="ARBA" id="ARBA00022777"/>
    </source>
</evidence>
<proteinExistence type="predicted"/>
<dbReference type="GO" id="GO:0005524">
    <property type="term" value="F:ATP binding"/>
    <property type="evidence" value="ECO:0007669"/>
    <property type="project" value="UniProtKB-UniRule"/>
</dbReference>
<name>A0A3N1D8Q9_9ACTN</name>
<dbReference type="InterPro" id="IPR017441">
    <property type="entry name" value="Protein_kinase_ATP_BS"/>
</dbReference>
<organism evidence="10 11">
    <name type="scientific">Actinocorallia herbida</name>
    <dbReference type="NCBI Taxonomy" id="58109"/>
    <lineage>
        <taxon>Bacteria</taxon>
        <taxon>Bacillati</taxon>
        <taxon>Actinomycetota</taxon>
        <taxon>Actinomycetes</taxon>
        <taxon>Streptosporangiales</taxon>
        <taxon>Thermomonosporaceae</taxon>
        <taxon>Actinocorallia</taxon>
    </lineage>
</organism>
<evidence type="ECO:0000256" key="2">
    <source>
        <dbReference type="ARBA" id="ARBA00022527"/>
    </source>
</evidence>
<keyword evidence="3" id="KW-0808">Transferase</keyword>
<dbReference type="Pfam" id="PF00069">
    <property type="entry name" value="Pkinase"/>
    <property type="match status" value="1"/>
</dbReference>
<protein>
    <recommendedName>
        <fullName evidence="1">non-specific serine/threonine protein kinase</fullName>
        <ecNumber evidence="1">2.7.11.1</ecNumber>
    </recommendedName>
</protein>
<dbReference type="PROSITE" id="PS00107">
    <property type="entry name" value="PROTEIN_KINASE_ATP"/>
    <property type="match status" value="1"/>
</dbReference>
<dbReference type="Proteomes" id="UP000272400">
    <property type="component" value="Unassembled WGS sequence"/>
</dbReference>
<feature type="compositionally biased region" description="Pro residues" evidence="8">
    <location>
        <begin position="318"/>
        <end position="329"/>
    </location>
</feature>
<keyword evidence="6 7" id="KW-0067">ATP-binding</keyword>
<feature type="binding site" evidence="7">
    <location>
        <position position="42"/>
    </location>
    <ligand>
        <name>ATP</name>
        <dbReference type="ChEBI" id="CHEBI:30616"/>
    </ligand>
</feature>
<evidence type="ECO:0000256" key="8">
    <source>
        <dbReference type="SAM" id="MobiDB-lite"/>
    </source>
</evidence>
<keyword evidence="5 10" id="KW-0418">Kinase</keyword>
<dbReference type="EMBL" id="RJKE01000001">
    <property type="protein sequence ID" value="ROO89905.1"/>
    <property type="molecule type" value="Genomic_DNA"/>
</dbReference>
<evidence type="ECO:0000256" key="3">
    <source>
        <dbReference type="ARBA" id="ARBA00022679"/>
    </source>
</evidence>
<keyword evidence="4 7" id="KW-0547">Nucleotide-binding</keyword>
<dbReference type="InterPro" id="IPR008271">
    <property type="entry name" value="Ser/Thr_kinase_AS"/>
</dbReference>
<comment type="caution">
    <text evidence="10">The sequence shown here is derived from an EMBL/GenBank/DDBJ whole genome shotgun (WGS) entry which is preliminary data.</text>
</comment>
<gene>
    <name evidence="10" type="ORF">EDD29_7615</name>
</gene>
<dbReference type="SUPFAM" id="SSF56112">
    <property type="entry name" value="Protein kinase-like (PK-like)"/>
    <property type="match status" value="1"/>
</dbReference>
<dbReference type="GO" id="GO:0004674">
    <property type="term" value="F:protein serine/threonine kinase activity"/>
    <property type="evidence" value="ECO:0007669"/>
    <property type="project" value="UniProtKB-KW"/>
</dbReference>